<protein>
    <submittedName>
        <fullName evidence="1">Uncharacterized protein</fullName>
    </submittedName>
</protein>
<accession>A0AAD5ICJ1</accession>
<gene>
    <name evidence="1" type="ORF">LWI28_001997</name>
</gene>
<evidence type="ECO:0000313" key="1">
    <source>
        <dbReference type="EMBL" id="KAI9159796.1"/>
    </source>
</evidence>
<proteinExistence type="predicted"/>
<dbReference type="AlphaFoldDB" id="A0AAD5ICJ1"/>
<evidence type="ECO:0000313" key="2">
    <source>
        <dbReference type="Proteomes" id="UP001064489"/>
    </source>
</evidence>
<comment type="caution">
    <text evidence="1">The sequence shown here is derived from an EMBL/GenBank/DDBJ whole genome shotgun (WGS) entry which is preliminary data.</text>
</comment>
<organism evidence="1 2">
    <name type="scientific">Acer negundo</name>
    <name type="common">Box elder</name>
    <dbReference type="NCBI Taxonomy" id="4023"/>
    <lineage>
        <taxon>Eukaryota</taxon>
        <taxon>Viridiplantae</taxon>
        <taxon>Streptophyta</taxon>
        <taxon>Embryophyta</taxon>
        <taxon>Tracheophyta</taxon>
        <taxon>Spermatophyta</taxon>
        <taxon>Magnoliopsida</taxon>
        <taxon>eudicotyledons</taxon>
        <taxon>Gunneridae</taxon>
        <taxon>Pentapetalae</taxon>
        <taxon>rosids</taxon>
        <taxon>malvids</taxon>
        <taxon>Sapindales</taxon>
        <taxon>Sapindaceae</taxon>
        <taxon>Hippocastanoideae</taxon>
        <taxon>Acereae</taxon>
        <taxon>Acer</taxon>
    </lineage>
</organism>
<dbReference type="Proteomes" id="UP001064489">
    <property type="component" value="Chromosome 2"/>
</dbReference>
<reference evidence="1" key="1">
    <citation type="journal article" date="2022" name="Plant J.">
        <title>Strategies of tolerance reflected in two North American maple genomes.</title>
        <authorList>
            <person name="McEvoy S.L."/>
            <person name="Sezen U.U."/>
            <person name="Trouern-Trend A."/>
            <person name="McMahon S.M."/>
            <person name="Schaberg P.G."/>
            <person name="Yang J."/>
            <person name="Wegrzyn J.L."/>
            <person name="Swenson N.G."/>
        </authorList>
    </citation>
    <scope>NUCLEOTIDE SEQUENCE</scope>
    <source>
        <strain evidence="1">91603</strain>
    </source>
</reference>
<name>A0AAD5ICJ1_ACENE</name>
<reference evidence="1" key="2">
    <citation type="submission" date="2023-02" db="EMBL/GenBank/DDBJ databases">
        <authorList>
            <person name="Swenson N.G."/>
            <person name="Wegrzyn J.L."/>
            <person name="Mcevoy S.L."/>
        </authorList>
    </citation>
    <scope>NUCLEOTIDE SEQUENCE</scope>
    <source>
        <strain evidence="1">91603</strain>
        <tissue evidence="1">Leaf</tissue>
    </source>
</reference>
<keyword evidence="2" id="KW-1185">Reference proteome</keyword>
<dbReference type="EMBL" id="JAJSOW010000106">
    <property type="protein sequence ID" value="KAI9159796.1"/>
    <property type="molecule type" value="Genomic_DNA"/>
</dbReference>
<sequence length="243" mass="27285">MHVMISCVEELGNSPAKPSIQVVAAEFAPTNGDHFHGEDRCPNSRCGCCRVRPHQRRPLPRRRSLPQFKVWSLPSSPPPTANLTPANLPPKQLRFGRSLPSSHPPTVTLATATGVGELVTVNRRFCCGFVSNKMPRSKIVDLGEASGSTNPRVPVRDRVSKGTALNPKFEERLRDFQKKECHLERGIDVSELGDYYKWNAVMVRGKPVRIQVIDINRYHKTTLENPIPTGVEHQNLFVRQNVR</sequence>